<gene>
    <name evidence="2" type="ORF">ENV62_02020</name>
</gene>
<dbReference type="SUPFAM" id="SSF89392">
    <property type="entry name" value="Prokaryotic lipoproteins and lipoprotein localization factors"/>
    <property type="match status" value="1"/>
</dbReference>
<dbReference type="PANTHER" id="PTHR35869:SF1">
    <property type="entry name" value="OUTER-MEMBRANE LIPOPROTEIN CARRIER PROTEIN"/>
    <property type="match status" value="1"/>
</dbReference>
<name>A0A7C3SI06_9BACT</name>
<sequence>MRRLISLGMAGAVTLWILTLGGKAVADVSPLEVIARLQAQYDKSTGLKAWFHQESRLKAAAQGEEAEGWMYFQKPLMMRWEYKNPPGQKKEIISNGRQVWVYIPQDRLALVYPLHQVLRSDLVLRFFSGMGKLSQDFNIAWHRPPTEGSSYVIDLTPHKPQMELKQLTLTVNPKTYQVERLEFSNALGEETRFTFSQIHLDFHAPPGFFTFTPPPGVQVVQEGPGPG</sequence>
<proteinExistence type="predicted"/>
<evidence type="ECO:0000313" key="2">
    <source>
        <dbReference type="EMBL" id="HGB14004.1"/>
    </source>
</evidence>
<organism evidence="2">
    <name type="scientific">Desulfobacca acetoxidans</name>
    <dbReference type="NCBI Taxonomy" id="60893"/>
    <lineage>
        <taxon>Bacteria</taxon>
        <taxon>Pseudomonadati</taxon>
        <taxon>Thermodesulfobacteriota</taxon>
        <taxon>Desulfobaccia</taxon>
        <taxon>Desulfobaccales</taxon>
        <taxon>Desulfobaccaceae</taxon>
        <taxon>Desulfobacca</taxon>
    </lineage>
</organism>
<reference evidence="2" key="1">
    <citation type="journal article" date="2020" name="mSystems">
        <title>Genome- and Community-Level Interaction Insights into Carbon Utilization and Element Cycling Functions of Hydrothermarchaeota in Hydrothermal Sediment.</title>
        <authorList>
            <person name="Zhou Z."/>
            <person name="Liu Y."/>
            <person name="Xu W."/>
            <person name="Pan J."/>
            <person name="Luo Z.H."/>
            <person name="Li M."/>
        </authorList>
    </citation>
    <scope>NUCLEOTIDE SEQUENCE [LARGE SCALE GENOMIC DNA]</scope>
    <source>
        <strain evidence="2">SpSt-776</strain>
    </source>
</reference>
<comment type="caution">
    <text evidence="2">The sequence shown here is derived from an EMBL/GenBank/DDBJ whole genome shotgun (WGS) entry which is preliminary data.</text>
</comment>
<dbReference type="AlphaFoldDB" id="A0A7C3SI06"/>
<dbReference type="Gene3D" id="2.50.20.10">
    <property type="entry name" value="Lipoprotein localisation LolA/LolB/LppX"/>
    <property type="match status" value="1"/>
</dbReference>
<keyword evidence="1" id="KW-0732">Signal</keyword>
<dbReference type="Pfam" id="PF03548">
    <property type="entry name" value="LolA"/>
    <property type="match status" value="1"/>
</dbReference>
<dbReference type="InterPro" id="IPR029046">
    <property type="entry name" value="LolA/LolB/LppX"/>
</dbReference>
<evidence type="ECO:0000256" key="1">
    <source>
        <dbReference type="ARBA" id="ARBA00022729"/>
    </source>
</evidence>
<dbReference type="CDD" id="cd16325">
    <property type="entry name" value="LolA"/>
    <property type="match status" value="1"/>
</dbReference>
<protein>
    <submittedName>
        <fullName evidence="2">Outer membrane lipoprotein carrier protein LolA</fullName>
    </submittedName>
</protein>
<keyword evidence="2" id="KW-0449">Lipoprotein</keyword>
<dbReference type="PANTHER" id="PTHR35869">
    <property type="entry name" value="OUTER-MEMBRANE LIPOPROTEIN CARRIER PROTEIN"/>
    <property type="match status" value="1"/>
</dbReference>
<dbReference type="InterPro" id="IPR004564">
    <property type="entry name" value="OM_lipoprot_carrier_LolA-like"/>
</dbReference>
<dbReference type="EMBL" id="DTHB01000016">
    <property type="protein sequence ID" value="HGB14004.1"/>
    <property type="molecule type" value="Genomic_DNA"/>
</dbReference>
<accession>A0A7C3SI06</accession>